<keyword evidence="2" id="KW-0489">Methyltransferase</keyword>
<dbReference type="SUPFAM" id="SSF53335">
    <property type="entry name" value="S-adenosyl-L-methionine-dependent methyltransferases"/>
    <property type="match status" value="1"/>
</dbReference>
<evidence type="ECO:0000256" key="2">
    <source>
        <dbReference type="ARBA" id="ARBA00022603"/>
    </source>
</evidence>
<reference evidence="8" key="1">
    <citation type="submission" date="2023-03" db="EMBL/GenBank/DDBJ databases">
        <authorList>
            <person name="Steffen K."/>
            <person name="Cardenas P."/>
        </authorList>
    </citation>
    <scope>NUCLEOTIDE SEQUENCE</scope>
</reference>
<evidence type="ECO:0000313" key="8">
    <source>
        <dbReference type="EMBL" id="CAI8019531.1"/>
    </source>
</evidence>
<name>A0AA35RZP9_GEOBA</name>
<accession>A0AA35RZP9</accession>
<dbReference type="PANTHER" id="PTHR42933">
    <property type="entry name" value="SLR6095 PROTEIN"/>
    <property type="match status" value="1"/>
</dbReference>
<dbReference type="GO" id="GO:0009307">
    <property type="term" value="P:DNA restriction-modification system"/>
    <property type="evidence" value="ECO:0007669"/>
    <property type="project" value="UniProtKB-KW"/>
</dbReference>
<dbReference type="GO" id="GO:0003677">
    <property type="term" value="F:DNA binding"/>
    <property type="evidence" value="ECO:0007669"/>
    <property type="project" value="InterPro"/>
</dbReference>
<keyword evidence="4" id="KW-0949">S-adenosyl-L-methionine</keyword>
<evidence type="ECO:0000256" key="1">
    <source>
        <dbReference type="ARBA" id="ARBA00011900"/>
    </source>
</evidence>
<organism evidence="8 9">
    <name type="scientific">Geodia barretti</name>
    <name type="common">Barrett's horny sponge</name>
    <dbReference type="NCBI Taxonomy" id="519541"/>
    <lineage>
        <taxon>Eukaryota</taxon>
        <taxon>Metazoa</taxon>
        <taxon>Porifera</taxon>
        <taxon>Demospongiae</taxon>
        <taxon>Heteroscleromorpha</taxon>
        <taxon>Tetractinellida</taxon>
        <taxon>Astrophorina</taxon>
        <taxon>Geodiidae</taxon>
        <taxon>Geodia</taxon>
    </lineage>
</organism>
<evidence type="ECO:0000313" key="9">
    <source>
        <dbReference type="Proteomes" id="UP001174909"/>
    </source>
</evidence>
<dbReference type="Gene3D" id="3.40.50.150">
    <property type="entry name" value="Vaccinia Virus protein VP39"/>
    <property type="match status" value="1"/>
</dbReference>
<evidence type="ECO:0000259" key="7">
    <source>
        <dbReference type="Pfam" id="PF02384"/>
    </source>
</evidence>
<dbReference type="EMBL" id="CASHTH010001760">
    <property type="protein sequence ID" value="CAI8019531.1"/>
    <property type="molecule type" value="Genomic_DNA"/>
</dbReference>
<evidence type="ECO:0000256" key="4">
    <source>
        <dbReference type="ARBA" id="ARBA00022691"/>
    </source>
</evidence>
<gene>
    <name evidence="8" type="ORF">GBAR_LOCUS11737</name>
</gene>
<sequence length="286" mass="32407">MHGWEIVDSAARLGVMNLYLHGIGGDRTNIVVDDSLRAPPSDHYDMVLTNPPFGRTSTLTYVNAAGKTERQSLTVERPDFWATTSNRQLSFLQHVRTLLKINGSAAIVLPDNVLFEGGAGETIRRRLLQECDAHTLLRLPTGVFYAQGVKANVLFFDRKPASETPWTRELWIYDLRTNRRFTLKTNPLDPRAPGRLRVLLPRRRPHATRRDRTVPPLHLRRLTQRDKANLDIFWLRDESLEDSENCPPPNQIAEEIMEDLRAALEQLEEIAGDLGAGEDTTAAARD</sequence>
<keyword evidence="5" id="KW-0680">Restriction system</keyword>
<evidence type="ECO:0000256" key="6">
    <source>
        <dbReference type="ARBA" id="ARBA00047942"/>
    </source>
</evidence>
<keyword evidence="9" id="KW-1185">Reference proteome</keyword>
<dbReference type="EC" id="2.1.1.72" evidence="1"/>
<proteinExistence type="predicted"/>
<dbReference type="PRINTS" id="PR00507">
    <property type="entry name" value="N12N6MTFRASE"/>
</dbReference>
<dbReference type="GO" id="GO:0032259">
    <property type="term" value="P:methylation"/>
    <property type="evidence" value="ECO:0007669"/>
    <property type="project" value="UniProtKB-KW"/>
</dbReference>
<dbReference type="InterPro" id="IPR029063">
    <property type="entry name" value="SAM-dependent_MTases_sf"/>
</dbReference>
<dbReference type="PROSITE" id="PS00092">
    <property type="entry name" value="N6_MTASE"/>
    <property type="match status" value="1"/>
</dbReference>
<keyword evidence="3" id="KW-0808">Transferase</keyword>
<protein>
    <recommendedName>
        <fullName evidence="1">site-specific DNA-methyltransferase (adenine-specific)</fullName>
        <ecNumber evidence="1">2.1.1.72</ecNumber>
    </recommendedName>
</protein>
<dbReference type="InterPro" id="IPR003356">
    <property type="entry name" value="DNA_methylase_A-5"/>
</dbReference>
<dbReference type="PANTHER" id="PTHR42933:SF4">
    <property type="entry name" value="TYPE I RESTRICTION ENZYME ECOKI METHYLASE SUBUNIT"/>
    <property type="match status" value="1"/>
</dbReference>
<feature type="domain" description="DNA methylase adenine-specific" evidence="7">
    <location>
        <begin position="1"/>
        <end position="189"/>
    </location>
</feature>
<evidence type="ECO:0000256" key="3">
    <source>
        <dbReference type="ARBA" id="ARBA00022679"/>
    </source>
</evidence>
<dbReference type="AlphaFoldDB" id="A0AA35RZP9"/>
<comment type="caution">
    <text evidence="8">The sequence shown here is derived from an EMBL/GenBank/DDBJ whole genome shotgun (WGS) entry which is preliminary data.</text>
</comment>
<dbReference type="InterPro" id="IPR051537">
    <property type="entry name" value="DNA_Adenine_Mtase"/>
</dbReference>
<dbReference type="InterPro" id="IPR002052">
    <property type="entry name" value="DNA_methylase_N6_adenine_CS"/>
</dbReference>
<evidence type="ECO:0000256" key="5">
    <source>
        <dbReference type="ARBA" id="ARBA00022747"/>
    </source>
</evidence>
<comment type="catalytic activity">
    <reaction evidence="6">
        <text>a 2'-deoxyadenosine in DNA + S-adenosyl-L-methionine = an N(6)-methyl-2'-deoxyadenosine in DNA + S-adenosyl-L-homocysteine + H(+)</text>
        <dbReference type="Rhea" id="RHEA:15197"/>
        <dbReference type="Rhea" id="RHEA-COMP:12418"/>
        <dbReference type="Rhea" id="RHEA-COMP:12419"/>
        <dbReference type="ChEBI" id="CHEBI:15378"/>
        <dbReference type="ChEBI" id="CHEBI:57856"/>
        <dbReference type="ChEBI" id="CHEBI:59789"/>
        <dbReference type="ChEBI" id="CHEBI:90615"/>
        <dbReference type="ChEBI" id="CHEBI:90616"/>
        <dbReference type="EC" id="2.1.1.72"/>
    </reaction>
</comment>
<dbReference type="GO" id="GO:0008170">
    <property type="term" value="F:N-methyltransferase activity"/>
    <property type="evidence" value="ECO:0007669"/>
    <property type="project" value="InterPro"/>
</dbReference>
<dbReference type="GO" id="GO:0009007">
    <property type="term" value="F:site-specific DNA-methyltransferase (adenine-specific) activity"/>
    <property type="evidence" value="ECO:0007669"/>
    <property type="project" value="UniProtKB-EC"/>
</dbReference>
<dbReference type="Pfam" id="PF02384">
    <property type="entry name" value="N6_Mtase"/>
    <property type="match status" value="1"/>
</dbReference>
<dbReference type="Proteomes" id="UP001174909">
    <property type="component" value="Unassembled WGS sequence"/>
</dbReference>